<proteinExistence type="predicted"/>
<dbReference type="PANTHER" id="PTHR34298:SF2">
    <property type="entry name" value="SEGREGATION AND CONDENSATION PROTEIN B"/>
    <property type="match status" value="1"/>
</dbReference>
<feature type="compositionally biased region" description="Pro residues" evidence="5">
    <location>
        <begin position="165"/>
        <end position="183"/>
    </location>
</feature>
<keyword evidence="1" id="KW-0963">Cytoplasm</keyword>
<protein>
    <submittedName>
        <fullName evidence="6">SMC-Scp complex subunit ScpB</fullName>
    </submittedName>
</protein>
<evidence type="ECO:0000256" key="3">
    <source>
        <dbReference type="ARBA" id="ARBA00022829"/>
    </source>
</evidence>
<dbReference type="Proteomes" id="UP000291469">
    <property type="component" value="Chromosome"/>
</dbReference>
<dbReference type="GO" id="GO:0051301">
    <property type="term" value="P:cell division"/>
    <property type="evidence" value="ECO:0007669"/>
    <property type="project" value="UniProtKB-KW"/>
</dbReference>
<sequence>MLGSELRKALEAVLFVVEEPVDVVTLAQVLEVPTDDVEAGLRALRSAYVDEGRGFVLREVGGGWRLYTDPGASAYVERFVLNGRTNRLSQAALETLAVVAYEQPVTRARVGEIRGVDADGAVRSLVSRGLVTEVGRAEVPGQPLLYGTTSDFLERLGLNDLGELPPLPDLAPKGPAPAEPPPGGYKQARREVESSWQQPPDPSDEGSA</sequence>
<keyword evidence="7" id="KW-1185">Reference proteome</keyword>
<feature type="region of interest" description="Disordered" evidence="5">
    <location>
        <begin position="163"/>
        <end position="208"/>
    </location>
</feature>
<dbReference type="GO" id="GO:0051304">
    <property type="term" value="P:chromosome separation"/>
    <property type="evidence" value="ECO:0007669"/>
    <property type="project" value="InterPro"/>
</dbReference>
<dbReference type="SUPFAM" id="SSF46785">
    <property type="entry name" value="Winged helix' DNA-binding domain"/>
    <property type="match status" value="2"/>
</dbReference>
<name>A0A411YLT7_9ACTN</name>
<evidence type="ECO:0000313" key="7">
    <source>
        <dbReference type="Proteomes" id="UP000291469"/>
    </source>
</evidence>
<evidence type="ECO:0000256" key="2">
    <source>
        <dbReference type="ARBA" id="ARBA00022618"/>
    </source>
</evidence>
<keyword evidence="3" id="KW-0159">Chromosome partition</keyword>
<dbReference type="OrthoDB" id="9806226at2"/>
<dbReference type="InterPro" id="IPR005234">
    <property type="entry name" value="ScpB_csome_segregation"/>
</dbReference>
<reference evidence="6 7" key="1">
    <citation type="submission" date="2019-01" db="EMBL/GenBank/DDBJ databases">
        <title>Egibacter rhizosphaerae EGI 80759T.</title>
        <authorList>
            <person name="Chen D.-D."/>
            <person name="Tian Y."/>
            <person name="Jiao J.-Y."/>
            <person name="Zhang X.-T."/>
            <person name="Zhang Y.-G."/>
            <person name="Zhang Y."/>
            <person name="Xiao M."/>
            <person name="Shu W.-S."/>
            <person name="Li W.-J."/>
        </authorList>
    </citation>
    <scope>NUCLEOTIDE SEQUENCE [LARGE SCALE GENOMIC DNA]</scope>
    <source>
        <strain evidence="6 7">EGI 80759</strain>
    </source>
</reference>
<evidence type="ECO:0000256" key="1">
    <source>
        <dbReference type="ARBA" id="ARBA00022490"/>
    </source>
</evidence>
<gene>
    <name evidence="6" type="primary">scpB</name>
    <name evidence="6" type="ORF">ER308_19815</name>
</gene>
<dbReference type="PIRSF" id="PIRSF019345">
    <property type="entry name" value="ScpB"/>
    <property type="match status" value="1"/>
</dbReference>
<evidence type="ECO:0000256" key="5">
    <source>
        <dbReference type="SAM" id="MobiDB-lite"/>
    </source>
</evidence>
<dbReference type="AlphaFoldDB" id="A0A411YLT7"/>
<evidence type="ECO:0000313" key="6">
    <source>
        <dbReference type="EMBL" id="QBI22143.1"/>
    </source>
</evidence>
<dbReference type="NCBIfam" id="TIGR00281">
    <property type="entry name" value="SMC-Scp complex subunit ScpB"/>
    <property type="match status" value="1"/>
</dbReference>
<dbReference type="Pfam" id="PF04079">
    <property type="entry name" value="SMC_ScpB"/>
    <property type="match status" value="1"/>
</dbReference>
<dbReference type="InterPro" id="IPR036388">
    <property type="entry name" value="WH-like_DNA-bd_sf"/>
</dbReference>
<keyword evidence="4" id="KW-0131">Cell cycle</keyword>
<dbReference type="KEGG" id="erz:ER308_19815"/>
<dbReference type="EMBL" id="CP036402">
    <property type="protein sequence ID" value="QBI22143.1"/>
    <property type="molecule type" value="Genomic_DNA"/>
</dbReference>
<dbReference type="PANTHER" id="PTHR34298">
    <property type="entry name" value="SEGREGATION AND CONDENSATION PROTEIN B"/>
    <property type="match status" value="1"/>
</dbReference>
<accession>A0A411YLT7</accession>
<organism evidence="6 7">
    <name type="scientific">Egibacter rhizosphaerae</name>
    <dbReference type="NCBI Taxonomy" id="1670831"/>
    <lineage>
        <taxon>Bacteria</taxon>
        <taxon>Bacillati</taxon>
        <taxon>Actinomycetota</taxon>
        <taxon>Nitriliruptoria</taxon>
        <taxon>Egibacterales</taxon>
        <taxon>Egibacteraceae</taxon>
        <taxon>Egibacter</taxon>
    </lineage>
</organism>
<evidence type="ECO:0000256" key="4">
    <source>
        <dbReference type="ARBA" id="ARBA00023306"/>
    </source>
</evidence>
<dbReference type="Gene3D" id="1.10.10.10">
    <property type="entry name" value="Winged helix-like DNA-binding domain superfamily/Winged helix DNA-binding domain"/>
    <property type="match status" value="2"/>
</dbReference>
<keyword evidence="2" id="KW-0132">Cell division</keyword>
<dbReference type="InterPro" id="IPR036390">
    <property type="entry name" value="WH_DNA-bd_sf"/>
</dbReference>